<dbReference type="InterPro" id="IPR019662">
    <property type="entry name" value="DUF2516"/>
</dbReference>
<dbReference type="Pfam" id="PF10724">
    <property type="entry name" value="DUF2516"/>
    <property type="match status" value="1"/>
</dbReference>
<comment type="caution">
    <text evidence="2">The sequence shown here is derived from an EMBL/GenBank/DDBJ whole genome shotgun (WGS) entry which is preliminary data.</text>
</comment>
<gene>
    <name evidence="2" type="ORF">J2S45_001919</name>
</gene>
<evidence type="ECO:0008006" key="4">
    <source>
        <dbReference type="Google" id="ProtNLM"/>
    </source>
</evidence>
<reference evidence="2 3" key="1">
    <citation type="submission" date="2023-07" db="EMBL/GenBank/DDBJ databases">
        <title>Sequencing the genomes of 1000 actinobacteria strains.</title>
        <authorList>
            <person name="Klenk H.-P."/>
        </authorList>
    </citation>
    <scope>NUCLEOTIDE SEQUENCE [LARGE SCALE GENOMIC DNA]</scope>
    <source>
        <strain evidence="2 3">DSM 19515</strain>
    </source>
</reference>
<dbReference type="Proteomes" id="UP001230145">
    <property type="component" value="Unassembled WGS sequence"/>
</dbReference>
<name>A0ABT9PMR0_9ACTO</name>
<evidence type="ECO:0000313" key="3">
    <source>
        <dbReference type="Proteomes" id="UP001230145"/>
    </source>
</evidence>
<organism evidence="2 3">
    <name type="scientific">Trueperella abortisuis</name>
    <dbReference type="NCBI Taxonomy" id="445930"/>
    <lineage>
        <taxon>Bacteria</taxon>
        <taxon>Bacillati</taxon>
        <taxon>Actinomycetota</taxon>
        <taxon>Actinomycetes</taxon>
        <taxon>Actinomycetales</taxon>
        <taxon>Actinomycetaceae</taxon>
        <taxon>Trueperella</taxon>
    </lineage>
</organism>
<feature type="transmembrane region" description="Helical" evidence="1">
    <location>
        <begin position="6"/>
        <end position="28"/>
    </location>
</feature>
<keyword evidence="1" id="KW-0812">Transmembrane</keyword>
<keyword evidence="3" id="KW-1185">Reference proteome</keyword>
<protein>
    <recommendedName>
        <fullName evidence="4">DUF2516 family protein</fullName>
    </recommendedName>
</protein>
<proteinExistence type="predicted"/>
<accession>A0ABT9PMR0</accession>
<sequence>MGIVDSAFTILFNIVLPLAITCLFVWAFIDAAARPARQFAVASQSKNFWLVILGVGALAEVATRFQYLLHLYVPFSGFIRLAFLIALVYYLGPERSKMGRRPGSGRGTQRGTW</sequence>
<evidence type="ECO:0000313" key="2">
    <source>
        <dbReference type="EMBL" id="MDP9833240.1"/>
    </source>
</evidence>
<dbReference type="RefSeq" id="WP_296929179.1">
    <property type="nucleotide sequence ID" value="NZ_CP133407.1"/>
</dbReference>
<evidence type="ECO:0000256" key="1">
    <source>
        <dbReference type="SAM" id="Phobius"/>
    </source>
</evidence>
<keyword evidence="1" id="KW-1133">Transmembrane helix</keyword>
<keyword evidence="1" id="KW-0472">Membrane</keyword>
<dbReference type="EMBL" id="JAUSQL010000001">
    <property type="protein sequence ID" value="MDP9833240.1"/>
    <property type="molecule type" value="Genomic_DNA"/>
</dbReference>
<feature type="transmembrane region" description="Helical" evidence="1">
    <location>
        <begin position="71"/>
        <end position="91"/>
    </location>
</feature>